<keyword evidence="1" id="KW-0472">Membrane</keyword>
<evidence type="ECO:0000313" key="3">
    <source>
        <dbReference type="Proteomes" id="UP000078446"/>
    </source>
</evidence>
<dbReference type="EMBL" id="LXHE01000002">
    <property type="protein sequence ID" value="OAV02042.1"/>
    <property type="molecule type" value="Genomic_DNA"/>
</dbReference>
<dbReference type="Proteomes" id="UP000078446">
    <property type="component" value="Unassembled WGS sequence"/>
</dbReference>
<name>A0A7Z1A4Q2_MORCA</name>
<evidence type="ECO:0000313" key="2">
    <source>
        <dbReference type="EMBL" id="OAV02042.1"/>
    </source>
</evidence>
<feature type="transmembrane region" description="Helical" evidence="1">
    <location>
        <begin position="6"/>
        <end position="28"/>
    </location>
</feature>
<evidence type="ECO:0000256" key="1">
    <source>
        <dbReference type="SAM" id="Phobius"/>
    </source>
</evidence>
<proteinExistence type="predicted"/>
<keyword evidence="1" id="KW-1133">Transmembrane helix</keyword>
<keyword evidence="1" id="KW-0812">Transmembrane</keyword>
<dbReference type="AlphaFoldDB" id="A0A7Z1A4Q2"/>
<organism evidence="2 3">
    <name type="scientific">Moraxella catarrhalis</name>
    <name type="common">Branhamella catarrhalis</name>
    <dbReference type="NCBI Taxonomy" id="480"/>
    <lineage>
        <taxon>Bacteria</taxon>
        <taxon>Pseudomonadati</taxon>
        <taxon>Pseudomonadota</taxon>
        <taxon>Gammaproteobacteria</taxon>
        <taxon>Moraxellales</taxon>
        <taxon>Moraxellaceae</taxon>
        <taxon>Moraxella</taxon>
    </lineage>
</organism>
<sequence length="45" mass="5136">MQSRQIPNPFLGCSLIVINLSIWIFIIADIDEFININQPSLTFSI</sequence>
<accession>A0A7Z1A4Q2</accession>
<protein>
    <submittedName>
        <fullName evidence="2">Uncharacterized protein</fullName>
    </submittedName>
</protein>
<comment type="caution">
    <text evidence="2">The sequence shown here is derived from an EMBL/GenBank/DDBJ whole genome shotgun (WGS) entry which is preliminary data.</text>
</comment>
<gene>
    <name evidence="2" type="ORF">AO382_0408</name>
</gene>
<reference evidence="2 3" key="1">
    <citation type="journal article" date="2016" name="Genome Biol. Evol.">
        <title>Comparative Genomic Analyses of the Moraxella catarrhalis Serosensitive and Seroresistant Lineages Demonstrate Their Independent Evolution.</title>
        <authorList>
            <person name="Earl J.P."/>
            <person name="de Vries S.P."/>
            <person name="Ahmed A."/>
            <person name="Powell E."/>
            <person name="Schultz M.P."/>
            <person name="Hermans P.W."/>
            <person name="Hill D.J."/>
            <person name="Zhou Z."/>
            <person name="Constantinidou C.I."/>
            <person name="Hu F.Z."/>
            <person name="Bootsma H.J."/>
            <person name="Ehrlich G.D."/>
        </authorList>
    </citation>
    <scope>NUCLEOTIDE SEQUENCE [LARGE SCALE GENOMIC DNA]</scope>
    <source>
        <strain evidence="2 3">Z7574</strain>
    </source>
</reference>